<dbReference type="InterPro" id="IPR006311">
    <property type="entry name" value="TAT_signal"/>
</dbReference>
<feature type="region of interest" description="Disordered" evidence="1">
    <location>
        <begin position="36"/>
        <end position="76"/>
    </location>
</feature>
<dbReference type="SMART" id="SM00564">
    <property type="entry name" value="PQQ"/>
    <property type="match status" value="5"/>
</dbReference>
<dbReference type="AlphaFoldDB" id="A0A086N741"/>
<dbReference type="Pfam" id="PF13360">
    <property type="entry name" value="PQQ_2"/>
    <property type="match status" value="1"/>
</dbReference>
<evidence type="ECO:0000313" key="4">
    <source>
        <dbReference type="Proteomes" id="UP000029095"/>
    </source>
</evidence>
<dbReference type="SUPFAM" id="SSF50998">
    <property type="entry name" value="Quinoprotein alcohol dehydrogenase-like"/>
    <property type="match status" value="1"/>
</dbReference>
<accession>A0A086N741</accession>
<dbReference type="Proteomes" id="UP000029095">
    <property type="component" value="Unassembled WGS sequence"/>
</dbReference>
<dbReference type="PROSITE" id="PS51318">
    <property type="entry name" value="TAT"/>
    <property type="match status" value="1"/>
</dbReference>
<gene>
    <name evidence="3" type="ORF">FM21_13035</name>
</gene>
<evidence type="ECO:0000256" key="1">
    <source>
        <dbReference type="SAM" id="MobiDB-lite"/>
    </source>
</evidence>
<dbReference type="HOGENOM" id="CLU_660417_0_0_11"/>
<reference evidence="3 4" key="1">
    <citation type="submission" date="2014-05" db="EMBL/GenBank/DDBJ databases">
        <title>Complete genome sequence of the Streptomyces mutabilis TRM45540.</title>
        <authorList>
            <person name="Luo X."/>
            <person name="Zhang L."/>
        </authorList>
    </citation>
    <scope>NUCLEOTIDE SEQUENCE [LARGE SCALE GENOMIC DNA]</scope>
    <source>
        <strain evidence="3 4">TRM45540</strain>
    </source>
</reference>
<evidence type="ECO:0000259" key="2">
    <source>
        <dbReference type="Pfam" id="PF13360"/>
    </source>
</evidence>
<dbReference type="EMBL" id="JNFQ01000001">
    <property type="protein sequence ID" value="KFG76959.1"/>
    <property type="molecule type" value="Genomic_DNA"/>
</dbReference>
<name>A0A086N741_9ACTN</name>
<keyword evidence="4" id="KW-1185">Reference proteome</keyword>
<sequence length="415" mass="44250">MGRRDGHAVSRRQAIRLAGTGLGLAVLGAGAWGCTPEEETGASGGGTTPGGSKGGDTNKGGDTFTTPPPGTAPKPLWQQKTANDDLAGIHALAVIGGAVVVSGDPLVGRDAVSGKEKWSRPGVTIPGAKLITGGGTLYLASAEYDGDVVGLDPATGKETWRSRLGKEYEQPRPIAADDRHVYVLAGILEEDLSSPTNVIAAIDTTSGKIAWREKRDTGTEEFGITATVVGGRLAYTDFRKNVTVRDTTTGRQLWTKKIGRSNYYRFAVHEDLLIVPDGQRLRAFALAAGTERWSLANEKFTWFNDPQVLDGVLYASDSAYGMWAVNPGTGKQIWHNNDLVGSAAEAWQFAKVGGTLYGATEHDKHGGVHAFDAATGKLRWTYNDNTGENQKWYVIATGKRLAAMHAKRLYALPAV</sequence>
<feature type="compositionally biased region" description="Gly residues" evidence="1">
    <location>
        <begin position="42"/>
        <end position="58"/>
    </location>
</feature>
<dbReference type="STRING" id="1915400.FM21_13035"/>
<dbReference type="RefSeq" id="WP_043375908.1">
    <property type="nucleotide sequence ID" value="NZ_KN039946.1"/>
</dbReference>
<dbReference type="InterPro" id="IPR015943">
    <property type="entry name" value="WD40/YVTN_repeat-like_dom_sf"/>
</dbReference>
<dbReference type="InterPro" id="IPR018391">
    <property type="entry name" value="PQQ_b-propeller_rpt"/>
</dbReference>
<dbReference type="PANTHER" id="PTHR34512">
    <property type="entry name" value="CELL SURFACE PROTEIN"/>
    <property type="match status" value="1"/>
</dbReference>
<dbReference type="PANTHER" id="PTHR34512:SF30">
    <property type="entry name" value="OUTER MEMBRANE PROTEIN ASSEMBLY FACTOR BAMB"/>
    <property type="match status" value="1"/>
</dbReference>
<dbReference type="InterPro" id="IPR002372">
    <property type="entry name" value="PQQ_rpt_dom"/>
</dbReference>
<comment type="caution">
    <text evidence="3">The sequence shown here is derived from an EMBL/GenBank/DDBJ whole genome shotgun (WGS) entry which is preliminary data.</text>
</comment>
<dbReference type="Gene3D" id="2.130.10.10">
    <property type="entry name" value="YVTN repeat-like/Quinoprotein amine dehydrogenase"/>
    <property type="match status" value="2"/>
</dbReference>
<dbReference type="InterPro" id="IPR011047">
    <property type="entry name" value="Quinoprotein_ADH-like_sf"/>
</dbReference>
<evidence type="ECO:0000313" key="3">
    <source>
        <dbReference type="EMBL" id="KFG76959.1"/>
    </source>
</evidence>
<protein>
    <recommendedName>
        <fullName evidence="2">Pyrrolo-quinoline quinone repeat domain-containing protein</fullName>
    </recommendedName>
</protein>
<feature type="domain" description="Pyrrolo-quinoline quinone repeat" evidence="2">
    <location>
        <begin position="133"/>
        <end position="260"/>
    </location>
</feature>
<organism evidence="3 4">
    <name type="scientific">Streptomyces mutabilis</name>
    <dbReference type="NCBI Taxonomy" id="67332"/>
    <lineage>
        <taxon>Bacteria</taxon>
        <taxon>Bacillati</taxon>
        <taxon>Actinomycetota</taxon>
        <taxon>Actinomycetes</taxon>
        <taxon>Kitasatosporales</taxon>
        <taxon>Streptomycetaceae</taxon>
        <taxon>Streptomyces</taxon>
    </lineage>
</organism>
<proteinExistence type="predicted"/>